<organism evidence="6 7">
    <name type="scientific">Podarcis lilfordi</name>
    <name type="common">Lilford's wall lizard</name>
    <dbReference type="NCBI Taxonomy" id="74358"/>
    <lineage>
        <taxon>Eukaryota</taxon>
        <taxon>Metazoa</taxon>
        <taxon>Chordata</taxon>
        <taxon>Craniata</taxon>
        <taxon>Vertebrata</taxon>
        <taxon>Euteleostomi</taxon>
        <taxon>Lepidosauria</taxon>
        <taxon>Squamata</taxon>
        <taxon>Bifurcata</taxon>
        <taxon>Unidentata</taxon>
        <taxon>Episquamata</taxon>
        <taxon>Laterata</taxon>
        <taxon>Lacertibaenia</taxon>
        <taxon>Lacertidae</taxon>
        <taxon>Podarcis</taxon>
    </lineage>
</organism>
<evidence type="ECO:0000256" key="5">
    <source>
        <dbReference type="SAM" id="Phobius"/>
    </source>
</evidence>
<reference evidence="6" key="1">
    <citation type="submission" date="2022-12" db="EMBL/GenBank/DDBJ databases">
        <authorList>
            <person name="Alioto T."/>
            <person name="Alioto T."/>
            <person name="Gomez Garrido J."/>
        </authorList>
    </citation>
    <scope>NUCLEOTIDE SEQUENCE</scope>
</reference>
<dbReference type="PANTHER" id="PTHR24322:SF753">
    <property type="entry name" value="SHORT CHAIN DEHYDROGENASE_REDUCTASE FAMILY 16C, MEMBER 5"/>
    <property type="match status" value="1"/>
</dbReference>
<dbReference type="PRINTS" id="PR00081">
    <property type="entry name" value="GDHRDH"/>
</dbReference>
<dbReference type="InterPro" id="IPR002347">
    <property type="entry name" value="SDR_fam"/>
</dbReference>
<dbReference type="FunFam" id="3.40.50.720:FF:000202">
    <property type="entry name" value="Short-chain dehydrogenase/reductase family 16C member 6"/>
    <property type="match status" value="1"/>
</dbReference>
<evidence type="ECO:0000256" key="2">
    <source>
        <dbReference type="ARBA" id="ARBA00023002"/>
    </source>
</evidence>
<evidence type="ECO:0000256" key="3">
    <source>
        <dbReference type="ARBA" id="ARBA00023027"/>
    </source>
</evidence>
<dbReference type="Proteomes" id="UP001178461">
    <property type="component" value="Chromosome 7"/>
</dbReference>
<accession>A0AA35P8F2</accession>
<keyword evidence="7" id="KW-1185">Reference proteome</keyword>
<dbReference type="CDD" id="cd05339">
    <property type="entry name" value="17beta-HSDXI-like_SDR_c"/>
    <property type="match status" value="1"/>
</dbReference>
<keyword evidence="5" id="KW-1133">Transmembrane helix</keyword>
<evidence type="ECO:0000313" key="7">
    <source>
        <dbReference type="Proteomes" id="UP001178461"/>
    </source>
</evidence>
<name>A0AA35P8F2_9SAUR</name>
<dbReference type="Gene3D" id="3.40.50.720">
    <property type="entry name" value="NAD(P)-binding Rossmann-like Domain"/>
    <property type="match status" value="1"/>
</dbReference>
<keyword evidence="5" id="KW-0812">Transmembrane</keyword>
<evidence type="ECO:0000313" key="6">
    <source>
        <dbReference type="EMBL" id="CAI5779486.1"/>
    </source>
</evidence>
<dbReference type="InterPro" id="IPR036291">
    <property type="entry name" value="NAD(P)-bd_dom_sf"/>
</dbReference>
<dbReference type="PROSITE" id="PS00061">
    <property type="entry name" value="ADH_SHORT"/>
    <property type="match status" value="1"/>
</dbReference>
<keyword evidence="2" id="KW-0560">Oxidoreductase</keyword>
<protein>
    <submittedName>
        <fullName evidence="6">Epidermal retinol dehydrogenase 2-like</fullName>
    </submittedName>
</protein>
<dbReference type="GO" id="GO:0016616">
    <property type="term" value="F:oxidoreductase activity, acting on the CH-OH group of donors, NAD or NADP as acceptor"/>
    <property type="evidence" value="ECO:0007669"/>
    <property type="project" value="TreeGrafter"/>
</dbReference>
<gene>
    <name evidence="6" type="ORF">PODLI_1B033266</name>
</gene>
<evidence type="ECO:0000256" key="4">
    <source>
        <dbReference type="RuleBase" id="RU000363"/>
    </source>
</evidence>
<feature type="transmembrane region" description="Helical" evidence="5">
    <location>
        <begin position="82"/>
        <end position="101"/>
    </location>
</feature>
<evidence type="ECO:0000256" key="1">
    <source>
        <dbReference type="ARBA" id="ARBA00006484"/>
    </source>
</evidence>
<dbReference type="EMBL" id="OX395132">
    <property type="protein sequence ID" value="CAI5779486.1"/>
    <property type="molecule type" value="Genomic_DNA"/>
</dbReference>
<dbReference type="Pfam" id="PF00106">
    <property type="entry name" value="adh_short"/>
    <property type="match status" value="1"/>
</dbReference>
<dbReference type="PANTHER" id="PTHR24322">
    <property type="entry name" value="PKSB"/>
    <property type="match status" value="1"/>
</dbReference>
<keyword evidence="5" id="KW-0472">Membrane</keyword>
<dbReference type="SUPFAM" id="SSF51735">
    <property type="entry name" value="NAD(P)-binding Rossmann-fold domains"/>
    <property type="match status" value="1"/>
</dbReference>
<dbReference type="GO" id="GO:0005811">
    <property type="term" value="C:lipid droplet"/>
    <property type="evidence" value="ECO:0007669"/>
    <property type="project" value="TreeGrafter"/>
</dbReference>
<keyword evidence="3" id="KW-0520">NAD</keyword>
<proteinExistence type="inferred from homology"/>
<sequence>MVRGKSTGISFFFEPVFETLLNFRNDSPYGMRMLRNVNVSIKECEWVKSIGRLRSRRSVACASLKYIYILSKMNFFLETLRVIGLSVYFILESFVLLFIPVRKKNVTGEIVLITGAGSGIGRLMALKFARLGATLVLWDISVEGNKETARLARKNGAARVHNYTCDCSKRQEVYQVADQVKKEVGDVSILINNAGIVTGKKFLDSPDAMIQKSMEVNTMAHFWTAKAFVPAMVASNHGHVVTISSAAGLVGVTGLADYCASKFAVVGFAESLAIEMLALGKTGVKSTIVCPFFINTGMFDGCQTKWPRFLPVMDPDYAVERIVSGILRNQVYVYIPRSITLLIALKGLIPTKVGMLLGDYMGYFHFMETFTGRANKIEDNKSQ</sequence>
<dbReference type="PRINTS" id="PR00080">
    <property type="entry name" value="SDRFAMILY"/>
</dbReference>
<comment type="similarity">
    <text evidence="1 4">Belongs to the short-chain dehydrogenases/reductases (SDR) family.</text>
</comment>
<dbReference type="AlphaFoldDB" id="A0AA35P8F2"/>
<dbReference type="InterPro" id="IPR020904">
    <property type="entry name" value="Sc_DH/Rdtase_CS"/>
</dbReference>